<dbReference type="InterPro" id="IPR002067">
    <property type="entry name" value="MCP"/>
</dbReference>
<keyword evidence="5" id="KW-0677">Repeat</keyword>
<dbReference type="SUPFAM" id="SSF103506">
    <property type="entry name" value="Mitochondrial carrier"/>
    <property type="match status" value="1"/>
</dbReference>
<keyword evidence="3 11" id="KW-0813">Transport</keyword>
<keyword evidence="6" id="KW-0999">Mitochondrion inner membrane</keyword>
<sequence length="314" mass="33656">MAHNAKLVQDESDEYDYESLPPNFSLAANMAAGAFAGIAEHSVMYPIDLLKTRMQVVNPTPAAIYTGIGNAISTISRVEGYMSLWRGLSSVVVGAGPAHAVYFATYEVVKQAMGGNASGHHPVAAASSGACATIASDAFMNPFDVIKQRMQMHGSTYTSLIDCATKVFRSEGLRAFYVSYPTTLTMTVPFTALQFTAYESLTKYMQRKRGAQGAYDPLTHCTAGGLAGGVAAAATTPLDVIKTLLQTRGTSTDMEIRHARGLFPAAGIIWRREGAKGFFRGMNARVVTAAPSTAICWSAYELAKAYFIRVEDEA</sequence>
<evidence type="ECO:0000256" key="7">
    <source>
        <dbReference type="ARBA" id="ARBA00022989"/>
    </source>
</evidence>
<dbReference type="STRING" id="1276538.A0A1X7S6U1"/>
<dbReference type="Gene3D" id="1.50.40.10">
    <property type="entry name" value="Mitochondrial carrier domain"/>
    <property type="match status" value="1"/>
</dbReference>
<evidence type="ECO:0000313" key="13">
    <source>
        <dbReference type="Proteomes" id="UP000215127"/>
    </source>
</evidence>
<dbReference type="InterPro" id="IPR018108">
    <property type="entry name" value="MCP_transmembrane"/>
</dbReference>
<keyword evidence="9 10" id="KW-0472">Membrane</keyword>
<dbReference type="InterPro" id="IPR023395">
    <property type="entry name" value="MCP_dom_sf"/>
</dbReference>
<evidence type="ECO:0000256" key="9">
    <source>
        <dbReference type="ARBA" id="ARBA00023136"/>
    </source>
</evidence>
<protein>
    <recommendedName>
        <fullName evidence="14">Mitochondrial thiamine pyrophosphate carrier 1</fullName>
    </recommendedName>
</protein>
<evidence type="ECO:0000256" key="3">
    <source>
        <dbReference type="ARBA" id="ARBA00022448"/>
    </source>
</evidence>
<dbReference type="AlphaFoldDB" id="A0A1X7S6U1"/>
<keyword evidence="4 10" id="KW-0812">Transmembrane</keyword>
<dbReference type="GO" id="GO:0015093">
    <property type="term" value="F:ferrous iron transmembrane transporter activity"/>
    <property type="evidence" value="ECO:0007669"/>
    <property type="project" value="TreeGrafter"/>
</dbReference>
<dbReference type="PANTHER" id="PTHR45758">
    <property type="entry name" value="MITOFERRIN-1-RELATED"/>
    <property type="match status" value="1"/>
</dbReference>
<evidence type="ECO:0000256" key="10">
    <source>
        <dbReference type="PROSITE-ProRule" id="PRU00282"/>
    </source>
</evidence>
<dbReference type="PANTHER" id="PTHR45758:SF4">
    <property type="entry name" value="MITOFERRIN-1"/>
    <property type="match status" value="1"/>
</dbReference>
<dbReference type="PROSITE" id="PS50920">
    <property type="entry name" value="SOLCAR"/>
    <property type="match status" value="3"/>
</dbReference>
<comment type="similarity">
    <text evidence="2 11">Belongs to the mitochondrial carrier (TC 2.A.29) family.</text>
</comment>
<evidence type="ECO:0000256" key="2">
    <source>
        <dbReference type="ARBA" id="ARBA00006375"/>
    </source>
</evidence>
<accession>A0A1X7S6U1</accession>
<evidence type="ECO:0000256" key="4">
    <source>
        <dbReference type="ARBA" id="ARBA00022692"/>
    </source>
</evidence>
<gene>
    <name evidence="12" type="ORF">ZT3D7_G10514</name>
</gene>
<dbReference type="Proteomes" id="UP000215127">
    <property type="component" value="Chromosome 11"/>
</dbReference>
<feature type="repeat" description="Solcar" evidence="10">
    <location>
        <begin position="215"/>
        <end position="306"/>
    </location>
</feature>
<evidence type="ECO:0000313" key="12">
    <source>
        <dbReference type="EMBL" id="SMQ55359.1"/>
    </source>
</evidence>
<evidence type="ECO:0000256" key="8">
    <source>
        <dbReference type="ARBA" id="ARBA00023128"/>
    </source>
</evidence>
<keyword evidence="8" id="KW-0496">Mitochondrion</keyword>
<evidence type="ECO:0008006" key="14">
    <source>
        <dbReference type="Google" id="ProtNLM"/>
    </source>
</evidence>
<dbReference type="FunFam" id="1.50.40.10:FF:000029">
    <property type="entry name" value="Solute carrier family 25 member 28"/>
    <property type="match status" value="1"/>
</dbReference>
<dbReference type="GO" id="GO:0005743">
    <property type="term" value="C:mitochondrial inner membrane"/>
    <property type="evidence" value="ECO:0007669"/>
    <property type="project" value="UniProtKB-SubCell"/>
</dbReference>
<evidence type="ECO:0000256" key="5">
    <source>
        <dbReference type="ARBA" id="ARBA00022737"/>
    </source>
</evidence>
<organism evidence="12 13">
    <name type="scientific">Zymoseptoria tritici (strain ST99CH_3D7)</name>
    <dbReference type="NCBI Taxonomy" id="1276538"/>
    <lineage>
        <taxon>Eukaryota</taxon>
        <taxon>Fungi</taxon>
        <taxon>Dikarya</taxon>
        <taxon>Ascomycota</taxon>
        <taxon>Pezizomycotina</taxon>
        <taxon>Dothideomycetes</taxon>
        <taxon>Dothideomycetidae</taxon>
        <taxon>Mycosphaerellales</taxon>
        <taxon>Mycosphaerellaceae</taxon>
        <taxon>Zymoseptoria</taxon>
    </lineage>
</organism>
<dbReference type="Pfam" id="PF00153">
    <property type="entry name" value="Mito_carr"/>
    <property type="match status" value="3"/>
</dbReference>
<evidence type="ECO:0000256" key="6">
    <source>
        <dbReference type="ARBA" id="ARBA00022792"/>
    </source>
</evidence>
<dbReference type="GO" id="GO:0048250">
    <property type="term" value="P:iron import into the mitochondrion"/>
    <property type="evidence" value="ECO:0007669"/>
    <property type="project" value="TreeGrafter"/>
</dbReference>
<feature type="repeat" description="Solcar" evidence="10">
    <location>
        <begin position="24"/>
        <end position="112"/>
    </location>
</feature>
<dbReference type="PRINTS" id="PR00926">
    <property type="entry name" value="MITOCARRIER"/>
</dbReference>
<name>A0A1X7S6U1_ZYMT9</name>
<proteinExistence type="inferred from homology"/>
<feature type="repeat" description="Solcar" evidence="10">
    <location>
        <begin position="120"/>
        <end position="204"/>
    </location>
</feature>
<keyword evidence="7" id="KW-1133">Transmembrane helix</keyword>
<keyword evidence="13" id="KW-1185">Reference proteome</keyword>
<evidence type="ECO:0000256" key="1">
    <source>
        <dbReference type="ARBA" id="ARBA00004448"/>
    </source>
</evidence>
<evidence type="ECO:0000256" key="11">
    <source>
        <dbReference type="RuleBase" id="RU000488"/>
    </source>
</evidence>
<reference evidence="12 13" key="1">
    <citation type="submission" date="2016-06" db="EMBL/GenBank/DDBJ databases">
        <authorList>
            <person name="Kjaerup R.B."/>
            <person name="Dalgaard T.S."/>
            <person name="Juul-Madsen H.R."/>
        </authorList>
    </citation>
    <scope>NUCLEOTIDE SEQUENCE [LARGE SCALE GENOMIC DNA]</scope>
</reference>
<comment type="subcellular location">
    <subcellularLocation>
        <location evidence="1">Mitochondrion inner membrane</location>
        <topology evidence="1">Multi-pass membrane protein</topology>
    </subcellularLocation>
</comment>
<dbReference type="EMBL" id="LT853702">
    <property type="protein sequence ID" value="SMQ55359.1"/>
    <property type="molecule type" value="Genomic_DNA"/>
</dbReference>